<dbReference type="RefSeq" id="WP_168053259.1">
    <property type="nucleotide sequence ID" value="NZ_JAAOZT010000002.1"/>
</dbReference>
<keyword evidence="3" id="KW-1185">Reference proteome</keyword>
<protein>
    <recommendedName>
        <fullName evidence="4">DUF2523 domain-containing protein</fullName>
    </recommendedName>
</protein>
<comment type="caution">
    <text evidence="2">The sequence shown here is derived from an EMBL/GenBank/DDBJ whole genome shotgun (WGS) entry which is preliminary data.</text>
</comment>
<dbReference type="Pfam" id="PF10734">
    <property type="entry name" value="DUF2523"/>
    <property type="match status" value="1"/>
</dbReference>
<evidence type="ECO:0008006" key="4">
    <source>
        <dbReference type="Google" id="ProtNLM"/>
    </source>
</evidence>
<dbReference type="AlphaFoldDB" id="A0A840RPM5"/>
<dbReference type="Proteomes" id="UP000571084">
    <property type="component" value="Unassembled WGS sequence"/>
</dbReference>
<sequence length="101" mass="10441">MGWTLLINAIWGALAPVLGSLVGRILLALGISFLTYTGLSYGVDAIKLSVISSFGGLSADVIGFIGYLWVDKAITTVFSAFATALAIKVGTGSSITKMVVK</sequence>
<feature type="transmembrane region" description="Helical" evidence="1">
    <location>
        <begin position="48"/>
        <end position="70"/>
    </location>
</feature>
<dbReference type="EMBL" id="JACHHQ010000001">
    <property type="protein sequence ID" value="MBB5198956.1"/>
    <property type="molecule type" value="Genomic_DNA"/>
</dbReference>
<keyword evidence="1" id="KW-0472">Membrane</keyword>
<gene>
    <name evidence="2" type="ORF">HNR39_000766</name>
</gene>
<feature type="transmembrane region" description="Helical" evidence="1">
    <location>
        <begin position="76"/>
        <end position="100"/>
    </location>
</feature>
<dbReference type="InterPro" id="IPR019670">
    <property type="entry name" value="DUF2523"/>
</dbReference>
<organism evidence="2 3">
    <name type="scientific">Glaciimonas immobilis</name>
    <dbReference type="NCBI Taxonomy" id="728004"/>
    <lineage>
        <taxon>Bacteria</taxon>
        <taxon>Pseudomonadati</taxon>
        <taxon>Pseudomonadota</taxon>
        <taxon>Betaproteobacteria</taxon>
        <taxon>Burkholderiales</taxon>
        <taxon>Oxalobacteraceae</taxon>
        <taxon>Glaciimonas</taxon>
    </lineage>
</organism>
<evidence type="ECO:0000256" key="1">
    <source>
        <dbReference type="SAM" id="Phobius"/>
    </source>
</evidence>
<accession>A0A840RPM5</accession>
<feature type="transmembrane region" description="Helical" evidence="1">
    <location>
        <begin position="6"/>
        <end position="36"/>
    </location>
</feature>
<evidence type="ECO:0000313" key="3">
    <source>
        <dbReference type="Proteomes" id="UP000571084"/>
    </source>
</evidence>
<reference evidence="2 3" key="1">
    <citation type="submission" date="2020-08" db="EMBL/GenBank/DDBJ databases">
        <title>Genomic Encyclopedia of Type Strains, Phase IV (KMG-IV): sequencing the most valuable type-strain genomes for metagenomic binning, comparative biology and taxonomic classification.</title>
        <authorList>
            <person name="Goeker M."/>
        </authorList>
    </citation>
    <scope>NUCLEOTIDE SEQUENCE [LARGE SCALE GENOMIC DNA]</scope>
    <source>
        <strain evidence="2 3">DSM 23240</strain>
    </source>
</reference>
<evidence type="ECO:0000313" key="2">
    <source>
        <dbReference type="EMBL" id="MBB5198956.1"/>
    </source>
</evidence>
<proteinExistence type="predicted"/>
<keyword evidence="1" id="KW-1133">Transmembrane helix</keyword>
<name>A0A840RPM5_9BURK</name>
<keyword evidence="1" id="KW-0812">Transmembrane</keyword>